<dbReference type="SMART" id="SM00504">
    <property type="entry name" value="Ubox"/>
    <property type="match status" value="1"/>
</dbReference>
<dbReference type="Pfam" id="PF19318">
    <property type="entry name" value="DUF5918"/>
    <property type="match status" value="1"/>
</dbReference>
<dbReference type="AlphaFoldDB" id="A0A553RLU5"/>
<dbReference type="Pfam" id="PF04564">
    <property type="entry name" value="U-box"/>
    <property type="match status" value="1"/>
</dbReference>
<organism evidence="9 10">
    <name type="scientific">Danionella cerebrum</name>
    <dbReference type="NCBI Taxonomy" id="2873325"/>
    <lineage>
        <taxon>Eukaryota</taxon>
        <taxon>Metazoa</taxon>
        <taxon>Chordata</taxon>
        <taxon>Craniata</taxon>
        <taxon>Vertebrata</taxon>
        <taxon>Euteleostomi</taxon>
        <taxon>Actinopterygii</taxon>
        <taxon>Neopterygii</taxon>
        <taxon>Teleostei</taxon>
        <taxon>Ostariophysi</taxon>
        <taxon>Cypriniformes</taxon>
        <taxon>Danionidae</taxon>
        <taxon>Danioninae</taxon>
        <taxon>Danionella</taxon>
    </lineage>
</organism>
<feature type="region of interest" description="Disordered" evidence="5">
    <location>
        <begin position="356"/>
        <end position="435"/>
    </location>
</feature>
<proteinExistence type="predicted"/>
<keyword evidence="3" id="KW-0862">Zinc</keyword>
<dbReference type="PROSITE" id="PS50089">
    <property type="entry name" value="ZF_RING_2"/>
    <property type="match status" value="1"/>
</dbReference>
<dbReference type="InterPro" id="IPR001841">
    <property type="entry name" value="Znf_RING"/>
</dbReference>
<evidence type="ECO:0000313" key="10">
    <source>
        <dbReference type="Proteomes" id="UP000316079"/>
    </source>
</evidence>
<feature type="domain" description="U-box" evidence="8">
    <location>
        <begin position="275"/>
        <end position="355"/>
    </location>
</feature>
<feature type="region of interest" description="Disordered" evidence="5">
    <location>
        <begin position="235"/>
        <end position="279"/>
    </location>
</feature>
<evidence type="ECO:0000259" key="7">
    <source>
        <dbReference type="PROSITE" id="PS50089"/>
    </source>
</evidence>
<feature type="region of interest" description="Disordered" evidence="5">
    <location>
        <begin position="447"/>
        <end position="477"/>
    </location>
</feature>
<dbReference type="GO" id="GO:0008270">
    <property type="term" value="F:zinc ion binding"/>
    <property type="evidence" value="ECO:0007669"/>
    <property type="project" value="UniProtKB-KW"/>
</dbReference>
<sequence>MNVYLFSAADVLIMVLNMCLAHFETSIHCNKLCADGYDVSNLLSEDPNVRRRGFKLEYFLRPPVHVTLSFQLQIELYRLDLELWPWAMDSGSRRIEVSTNSVKDNHNLQLVSRCDLKDELQVCLVHPTFKPRAPFCEALPQTPAHAREFWKRGSLGSIAQLQISIVYSGAAASVGFKSISVWGLPSRSCSASEVELIHRAQLNARKSNSEYCISAELDPLTSRIQGDLDTKYGSKRKYESSFPSTSSAPEGLPWKHSRTDPNPQSLSSTGSDPNETPEEFLDPLTQELMVLPMILPSGMIIDQSTLEEYEKREATWGRVPNDPFTGVPFSQSSKPLPNPLLKSRIDRLVLRMGCTGVGSRTSAPNKPQPSRLVLEPKTDKIPEDLKVPFRIQSDQGPKPESNAHHSSSRADTEQFPSRNNQQTCWNRKMDPNSSRSSFEMLKKLKQEQSRFQCESTSKTGDKRNNESGLTSPGLSLPREANSIQTESICHERRLAESLDAALDAALNGLPVFTSPNKTENSSKGGLSCVFCSCSLSVFSSGVPSYSLPCDCKHVVCGECVRQRRTPESGRTKLQCPSCGSPASSKDITRVHH</sequence>
<dbReference type="SUPFAM" id="SSF57850">
    <property type="entry name" value="RING/U-box"/>
    <property type="match status" value="1"/>
</dbReference>
<dbReference type="InterPro" id="IPR039847">
    <property type="entry name" value="Ubox5"/>
</dbReference>
<feature type="compositionally biased region" description="Polar residues" evidence="5">
    <location>
        <begin position="449"/>
        <end position="458"/>
    </location>
</feature>
<dbReference type="CDD" id="cd16660">
    <property type="entry name" value="RING-Ubox_RNF37"/>
    <property type="match status" value="1"/>
</dbReference>
<evidence type="ECO:0008006" key="11">
    <source>
        <dbReference type="Google" id="ProtNLM"/>
    </source>
</evidence>
<dbReference type="PANTHER" id="PTHR13492:SF2">
    <property type="entry name" value="RING FINGER PROTEIN 37"/>
    <property type="match status" value="1"/>
</dbReference>
<feature type="compositionally biased region" description="Polar residues" evidence="5">
    <location>
        <begin position="414"/>
        <end position="435"/>
    </location>
</feature>
<reference evidence="9 10" key="1">
    <citation type="journal article" date="2019" name="Sci. Data">
        <title>Hybrid genome assembly and annotation of Danionella translucida.</title>
        <authorList>
            <person name="Kadobianskyi M."/>
            <person name="Schulze L."/>
            <person name="Schuelke M."/>
            <person name="Judkewitz B."/>
        </authorList>
    </citation>
    <scope>NUCLEOTIDE SEQUENCE [LARGE SCALE GENOMIC DNA]</scope>
    <source>
        <strain evidence="9 10">Bolton</strain>
    </source>
</reference>
<comment type="caution">
    <text evidence="9">The sequence shown here is derived from an EMBL/GenBank/DDBJ whole genome shotgun (WGS) entry which is preliminary data.</text>
</comment>
<evidence type="ECO:0000313" key="9">
    <source>
        <dbReference type="EMBL" id="TRZ03160.1"/>
    </source>
</evidence>
<dbReference type="GO" id="GO:0031625">
    <property type="term" value="F:ubiquitin protein ligase binding"/>
    <property type="evidence" value="ECO:0007669"/>
    <property type="project" value="TreeGrafter"/>
</dbReference>
<evidence type="ECO:0000256" key="6">
    <source>
        <dbReference type="SAM" id="SignalP"/>
    </source>
</evidence>
<keyword evidence="6" id="KW-0732">Signal</keyword>
<dbReference type="GO" id="GO:0000209">
    <property type="term" value="P:protein polyubiquitination"/>
    <property type="evidence" value="ECO:0007669"/>
    <property type="project" value="TreeGrafter"/>
</dbReference>
<feature type="domain" description="RING-type" evidence="7">
    <location>
        <begin position="528"/>
        <end position="578"/>
    </location>
</feature>
<protein>
    <recommendedName>
        <fullName evidence="11">U-box domain-containing protein</fullName>
    </recommendedName>
</protein>
<dbReference type="InterPro" id="IPR039925">
    <property type="entry name" value="RNF37_RING-Ubox"/>
</dbReference>
<dbReference type="PROSITE" id="PS51698">
    <property type="entry name" value="U_BOX"/>
    <property type="match status" value="1"/>
</dbReference>
<evidence type="ECO:0000256" key="3">
    <source>
        <dbReference type="ARBA" id="ARBA00022833"/>
    </source>
</evidence>
<feature type="compositionally biased region" description="Polar residues" evidence="5">
    <location>
        <begin position="260"/>
        <end position="274"/>
    </location>
</feature>
<feature type="signal peptide" evidence="6">
    <location>
        <begin position="1"/>
        <end position="21"/>
    </location>
</feature>
<dbReference type="Proteomes" id="UP000316079">
    <property type="component" value="Unassembled WGS sequence"/>
</dbReference>
<dbReference type="InterPro" id="IPR013083">
    <property type="entry name" value="Znf_RING/FYVE/PHD"/>
</dbReference>
<dbReference type="PANTHER" id="PTHR13492">
    <property type="entry name" value="RING FINGER PROTEIN 37"/>
    <property type="match status" value="1"/>
</dbReference>
<evidence type="ECO:0000259" key="8">
    <source>
        <dbReference type="PROSITE" id="PS51698"/>
    </source>
</evidence>
<dbReference type="GO" id="GO:0034450">
    <property type="term" value="F:ubiquitin-ubiquitin ligase activity"/>
    <property type="evidence" value="ECO:0007669"/>
    <property type="project" value="TreeGrafter"/>
</dbReference>
<accession>A0A553RLU5</accession>
<feature type="chain" id="PRO_5021753652" description="U-box domain-containing protein" evidence="6">
    <location>
        <begin position="22"/>
        <end position="592"/>
    </location>
</feature>
<evidence type="ECO:0000256" key="4">
    <source>
        <dbReference type="PROSITE-ProRule" id="PRU00175"/>
    </source>
</evidence>
<keyword evidence="1" id="KW-0479">Metal-binding</keyword>
<dbReference type="InterPro" id="IPR003613">
    <property type="entry name" value="Ubox_domain"/>
</dbReference>
<dbReference type="FunFam" id="3.30.40.10:FF:000163">
    <property type="entry name" value="Putative ring finger protein 37"/>
    <property type="match status" value="1"/>
</dbReference>
<dbReference type="GO" id="GO:0005634">
    <property type="term" value="C:nucleus"/>
    <property type="evidence" value="ECO:0007669"/>
    <property type="project" value="TreeGrafter"/>
</dbReference>
<dbReference type="EMBL" id="SRMA01015356">
    <property type="protein sequence ID" value="TRZ03160.1"/>
    <property type="molecule type" value="Genomic_DNA"/>
</dbReference>
<dbReference type="InterPro" id="IPR017907">
    <property type="entry name" value="Znf_RING_CS"/>
</dbReference>
<gene>
    <name evidence="9" type="ORF">DNTS_014549</name>
</gene>
<name>A0A553RLU5_9TELE</name>
<evidence type="ECO:0000256" key="2">
    <source>
        <dbReference type="ARBA" id="ARBA00022771"/>
    </source>
</evidence>
<dbReference type="PROSITE" id="PS00518">
    <property type="entry name" value="ZF_RING_1"/>
    <property type="match status" value="1"/>
</dbReference>
<keyword evidence="2 4" id="KW-0863">Zinc-finger</keyword>
<feature type="compositionally biased region" description="Basic and acidic residues" evidence="5">
    <location>
        <begin position="374"/>
        <end position="387"/>
    </location>
</feature>
<dbReference type="STRING" id="623744.A0A553RLU5"/>
<dbReference type="InterPro" id="IPR045696">
    <property type="entry name" value="Ubox5_N"/>
</dbReference>
<evidence type="ECO:0000256" key="1">
    <source>
        <dbReference type="ARBA" id="ARBA00022723"/>
    </source>
</evidence>
<keyword evidence="10" id="KW-1185">Reference proteome</keyword>
<evidence type="ECO:0000256" key="5">
    <source>
        <dbReference type="SAM" id="MobiDB-lite"/>
    </source>
</evidence>
<dbReference type="OrthoDB" id="20295at2759"/>
<dbReference type="Gene3D" id="3.30.40.10">
    <property type="entry name" value="Zinc/RING finger domain, C3HC4 (zinc finger)"/>
    <property type="match status" value="1"/>
</dbReference>